<name>A0A0D0Q683_9RHOB</name>
<comment type="subcellular location">
    <subcellularLocation>
        <location evidence="1">Cell outer membrane</location>
    </subcellularLocation>
</comment>
<proteinExistence type="predicted"/>
<evidence type="ECO:0000259" key="5">
    <source>
        <dbReference type="PROSITE" id="PS51123"/>
    </source>
</evidence>
<protein>
    <submittedName>
        <fullName evidence="6">Outer membrane protein</fullName>
    </submittedName>
</protein>
<evidence type="ECO:0000256" key="4">
    <source>
        <dbReference type="PROSITE-ProRule" id="PRU00473"/>
    </source>
</evidence>
<keyword evidence="7" id="KW-1185">Reference proteome</keyword>
<gene>
    <name evidence="6" type="ORF">Wenmar_03427</name>
</gene>
<dbReference type="Proteomes" id="UP000035100">
    <property type="component" value="Unassembled WGS sequence"/>
</dbReference>
<accession>A0A0D0Q683</accession>
<dbReference type="SUPFAM" id="SSF103088">
    <property type="entry name" value="OmpA-like"/>
    <property type="match status" value="1"/>
</dbReference>
<dbReference type="InterPro" id="IPR036737">
    <property type="entry name" value="OmpA-like_sf"/>
</dbReference>
<evidence type="ECO:0000313" key="7">
    <source>
        <dbReference type="Proteomes" id="UP000035100"/>
    </source>
</evidence>
<dbReference type="Pfam" id="PF00691">
    <property type="entry name" value="OmpA"/>
    <property type="match status" value="1"/>
</dbReference>
<dbReference type="STRING" id="1123501.Wenmar_03427"/>
<dbReference type="GO" id="GO:0009279">
    <property type="term" value="C:cell outer membrane"/>
    <property type="evidence" value="ECO:0007669"/>
    <property type="project" value="UniProtKB-SubCell"/>
</dbReference>
<dbReference type="PANTHER" id="PTHR30329:SF21">
    <property type="entry name" value="LIPOPROTEIN YIAD-RELATED"/>
    <property type="match status" value="1"/>
</dbReference>
<organism evidence="6 7">
    <name type="scientific">Wenxinia marina DSM 24838</name>
    <dbReference type="NCBI Taxonomy" id="1123501"/>
    <lineage>
        <taxon>Bacteria</taxon>
        <taxon>Pseudomonadati</taxon>
        <taxon>Pseudomonadota</taxon>
        <taxon>Alphaproteobacteria</taxon>
        <taxon>Rhodobacterales</taxon>
        <taxon>Roseobacteraceae</taxon>
        <taxon>Wenxinia</taxon>
    </lineage>
</organism>
<keyword evidence="2 4" id="KW-0472">Membrane</keyword>
<reference evidence="6 7" key="1">
    <citation type="submission" date="2013-01" db="EMBL/GenBank/DDBJ databases">
        <authorList>
            <person name="Fiebig A."/>
            <person name="Goeker M."/>
            <person name="Klenk H.-P.P."/>
        </authorList>
    </citation>
    <scope>NUCLEOTIDE SEQUENCE [LARGE SCALE GENOMIC DNA]</scope>
    <source>
        <strain evidence="6 7">DSM 24838</strain>
    </source>
</reference>
<dbReference type="InterPro" id="IPR006664">
    <property type="entry name" value="OMP_bac"/>
</dbReference>
<dbReference type="InterPro" id="IPR006665">
    <property type="entry name" value="OmpA-like"/>
</dbReference>
<feature type="domain" description="OmpA-like" evidence="5">
    <location>
        <begin position="62"/>
        <end position="178"/>
    </location>
</feature>
<dbReference type="PRINTS" id="PR01021">
    <property type="entry name" value="OMPADOMAIN"/>
</dbReference>
<sequence>MHRLTFSAAALAFLAACQPGSPGYSSFNSEAGSVETTSVFGTAVIENYMTQVDPAQARHALATRFAAEVDSTVTFAFNSAQLDAQAQAILRRQATWIRQFPELRFSVYGHTDLVGSDSYNYQLGLRRANAVVNYLGSLGISRSRLEALVSYGEQQPLIVTQDRERANRRTVTEVSGFVDAGDGSHCCLNGQYAEIIFRDYVASAEPPPRLDGVTGEGLTTGE</sequence>
<dbReference type="OrthoDB" id="9810367at2"/>
<keyword evidence="3" id="KW-0998">Cell outer membrane</keyword>
<dbReference type="PATRIC" id="fig|1123501.6.peg.3553"/>
<dbReference type="eggNOG" id="COG2885">
    <property type="taxonomic scope" value="Bacteria"/>
</dbReference>
<evidence type="ECO:0000313" key="6">
    <source>
        <dbReference type="EMBL" id="KIQ67972.1"/>
    </source>
</evidence>
<dbReference type="RefSeq" id="WP_018302187.1">
    <property type="nucleotide sequence ID" value="NZ_KB902282.1"/>
</dbReference>
<evidence type="ECO:0000256" key="3">
    <source>
        <dbReference type="ARBA" id="ARBA00023237"/>
    </source>
</evidence>
<evidence type="ECO:0000256" key="1">
    <source>
        <dbReference type="ARBA" id="ARBA00004442"/>
    </source>
</evidence>
<dbReference type="EMBL" id="AONG01000018">
    <property type="protein sequence ID" value="KIQ67972.1"/>
    <property type="molecule type" value="Genomic_DNA"/>
</dbReference>
<comment type="caution">
    <text evidence="6">The sequence shown here is derived from an EMBL/GenBank/DDBJ whole genome shotgun (WGS) entry which is preliminary data.</text>
</comment>
<dbReference type="CDD" id="cd07185">
    <property type="entry name" value="OmpA_C-like"/>
    <property type="match status" value="1"/>
</dbReference>
<dbReference type="PROSITE" id="PS51123">
    <property type="entry name" value="OMPA_2"/>
    <property type="match status" value="1"/>
</dbReference>
<dbReference type="PANTHER" id="PTHR30329">
    <property type="entry name" value="STATOR ELEMENT OF FLAGELLAR MOTOR COMPLEX"/>
    <property type="match status" value="1"/>
</dbReference>
<dbReference type="InterPro" id="IPR050330">
    <property type="entry name" value="Bact_OuterMem_StrucFunc"/>
</dbReference>
<dbReference type="PROSITE" id="PS51257">
    <property type="entry name" value="PROKAR_LIPOPROTEIN"/>
    <property type="match status" value="1"/>
</dbReference>
<dbReference type="Gene3D" id="3.30.1330.60">
    <property type="entry name" value="OmpA-like domain"/>
    <property type="match status" value="1"/>
</dbReference>
<dbReference type="AlphaFoldDB" id="A0A0D0Q683"/>
<evidence type="ECO:0000256" key="2">
    <source>
        <dbReference type="ARBA" id="ARBA00023136"/>
    </source>
</evidence>